<evidence type="ECO:0000313" key="7">
    <source>
        <dbReference type="Ensembl" id="ENSCPRP00005001221.1"/>
    </source>
</evidence>
<evidence type="ECO:0000256" key="3">
    <source>
        <dbReference type="ARBA" id="ARBA00023274"/>
    </source>
</evidence>
<keyword evidence="3" id="KW-0687">Ribonucleoprotein</keyword>
<dbReference type="GO" id="GO:0003735">
    <property type="term" value="F:structural constituent of ribosome"/>
    <property type="evidence" value="ECO:0007669"/>
    <property type="project" value="InterPro"/>
</dbReference>
<dbReference type="AlphaFoldDB" id="A0A7M4DXC3"/>
<dbReference type="GeneTree" id="ENSGT00390000012240"/>
<dbReference type="GO" id="GO:0005762">
    <property type="term" value="C:mitochondrial large ribosomal subunit"/>
    <property type="evidence" value="ECO:0007669"/>
    <property type="project" value="TreeGrafter"/>
</dbReference>
<dbReference type="Pfam" id="PF00468">
    <property type="entry name" value="Ribosomal_L34"/>
    <property type="match status" value="1"/>
</dbReference>
<dbReference type="PANTHER" id="PTHR14503">
    <property type="entry name" value="MITOCHONDRIAL RIBOSOMAL PROTEIN 34 FAMILY MEMBER"/>
    <property type="match status" value="1"/>
</dbReference>
<gene>
    <name evidence="7" type="primary">MRPL34</name>
</gene>
<dbReference type="InterPro" id="IPR000271">
    <property type="entry name" value="Ribosomal_bL34"/>
</dbReference>
<evidence type="ECO:0000256" key="1">
    <source>
        <dbReference type="ARBA" id="ARBA00010111"/>
    </source>
</evidence>
<dbReference type="Proteomes" id="UP000594220">
    <property type="component" value="Unplaced"/>
</dbReference>
<proteinExistence type="inferred from homology"/>
<organism evidence="7 8">
    <name type="scientific">Crocodylus porosus</name>
    <name type="common">Saltwater crocodile</name>
    <name type="synonym">Estuarine crocodile</name>
    <dbReference type="NCBI Taxonomy" id="8502"/>
    <lineage>
        <taxon>Eukaryota</taxon>
        <taxon>Metazoa</taxon>
        <taxon>Chordata</taxon>
        <taxon>Craniata</taxon>
        <taxon>Vertebrata</taxon>
        <taxon>Euteleostomi</taxon>
        <taxon>Archelosauria</taxon>
        <taxon>Archosauria</taxon>
        <taxon>Crocodylia</taxon>
        <taxon>Longirostres</taxon>
        <taxon>Crocodylidae</taxon>
        <taxon>Crocodylus</taxon>
    </lineage>
</organism>
<sequence length="167" mass="17924">MLVPSPSGPGGPAPRLAHFFSPPFPPGAGVSGSQSRNSWSRVFTVSGHSSITMWLPSSITFRNAISRIWGVGDGTEKTPQDQPGAGQLCPADTPQLGGALPGSCWAGSPLAPGWGRPPARTKARGNEYQPKNLKRKRTHGWIKRIREASGIRVILRRMLKGRKSLSH</sequence>
<evidence type="ECO:0000256" key="2">
    <source>
        <dbReference type="ARBA" id="ARBA00022980"/>
    </source>
</evidence>
<evidence type="ECO:0000256" key="5">
    <source>
        <dbReference type="ARBA" id="ARBA00035434"/>
    </source>
</evidence>
<feature type="region of interest" description="Disordered" evidence="6">
    <location>
        <begin position="111"/>
        <end position="135"/>
    </location>
</feature>
<name>A0A7M4DXC3_CROPO</name>
<feature type="region of interest" description="Disordered" evidence="6">
    <location>
        <begin position="73"/>
        <end position="93"/>
    </location>
</feature>
<keyword evidence="2" id="KW-0689">Ribosomal protein</keyword>
<keyword evidence="8" id="KW-1185">Reference proteome</keyword>
<feature type="compositionally biased region" description="Pro residues" evidence="6">
    <location>
        <begin position="1"/>
        <end position="12"/>
    </location>
</feature>
<evidence type="ECO:0000256" key="6">
    <source>
        <dbReference type="SAM" id="MobiDB-lite"/>
    </source>
</evidence>
<evidence type="ECO:0000256" key="4">
    <source>
        <dbReference type="ARBA" id="ARBA00035274"/>
    </source>
</evidence>
<feature type="region of interest" description="Disordered" evidence="6">
    <location>
        <begin position="1"/>
        <end position="20"/>
    </location>
</feature>
<protein>
    <recommendedName>
        <fullName evidence="4">Large ribosomal subunit protein bL34m</fullName>
    </recommendedName>
    <alternativeName>
        <fullName evidence="5">39S ribosomal protein L34, mitochondrial</fullName>
    </alternativeName>
</protein>
<accession>A0A7M4DXC3</accession>
<evidence type="ECO:0000313" key="8">
    <source>
        <dbReference type="Proteomes" id="UP000594220"/>
    </source>
</evidence>
<dbReference type="OMA" id="LRFWAPE"/>
<dbReference type="NCBIfam" id="TIGR01030">
    <property type="entry name" value="rpmH_bact"/>
    <property type="match status" value="1"/>
</dbReference>
<dbReference type="Ensembl" id="ENSCPRT00005001428.1">
    <property type="protein sequence ID" value="ENSCPRP00005001221.1"/>
    <property type="gene ID" value="ENSCPRG00005000935.1"/>
</dbReference>
<dbReference type="PANTHER" id="PTHR14503:SF4">
    <property type="entry name" value="LARGE RIBOSOMAL SUBUNIT PROTEIN BL34M"/>
    <property type="match status" value="1"/>
</dbReference>
<reference evidence="7" key="2">
    <citation type="submission" date="2025-09" db="UniProtKB">
        <authorList>
            <consortium name="Ensembl"/>
        </authorList>
    </citation>
    <scope>IDENTIFICATION</scope>
</reference>
<comment type="similarity">
    <text evidence="1">Belongs to the bacterial ribosomal protein bL34 family.</text>
</comment>
<dbReference type="GO" id="GO:0006412">
    <property type="term" value="P:translation"/>
    <property type="evidence" value="ECO:0007669"/>
    <property type="project" value="InterPro"/>
</dbReference>
<dbReference type="Gene3D" id="1.10.287.3980">
    <property type="match status" value="1"/>
</dbReference>
<reference evidence="7" key="1">
    <citation type="submission" date="2025-08" db="UniProtKB">
        <authorList>
            <consortium name="Ensembl"/>
        </authorList>
    </citation>
    <scope>IDENTIFICATION</scope>
</reference>
<dbReference type="FunFam" id="1.10.287.3980:FF:000001">
    <property type="entry name" value="Mitochondrial ribosomal protein L34"/>
    <property type="match status" value="1"/>
</dbReference>